<reference evidence="1 2" key="1">
    <citation type="journal article" date="2018" name="Sci. Rep.">
        <title>Genomic signatures of local adaptation to the degree of environmental predictability in rotifers.</title>
        <authorList>
            <person name="Franch-Gras L."/>
            <person name="Hahn C."/>
            <person name="Garcia-Roger E.M."/>
            <person name="Carmona M.J."/>
            <person name="Serra M."/>
            <person name="Gomez A."/>
        </authorList>
    </citation>
    <scope>NUCLEOTIDE SEQUENCE [LARGE SCALE GENOMIC DNA]</scope>
    <source>
        <strain evidence="1">HYR1</strain>
    </source>
</reference>
<protein>
    <submittedName>
        <fullName evidence="1">Uncharacterized protein</fullName>
    </submittedName>
</protein>
<name>A0A3M7S6D3_BRAPC</name>
<dbReference type="EMBL" id="REGN01001953">
    <property type="protein sequence ID" value="RNA31331.1"/>
    <property type="molecule type" value="Genomic_DNA"/>
</dbReference>
<comment type="caution">
    <text evidence="1">The sequence shown here is derived from an EMBL/GenBank/DDBJ whole genome shotgun (WGS) entry which is preliminary data.</text>
</comment>
<organism evidence="1 2">
    <name type="scientific">Brachionus plicatilis</name>
    <name type="common">Marine rotifer</name>
    <name type="synonym">Brachionus muelleri</name>
    <dbReference type="NCBI Taxonomy" id="10195"/>
    <lineage>
        <taxon>Eukaryota</taxon>
        <taxon>Metazoa</taxon>
        <taxon>Spiralia</taxon>
        <taxon>Gnathifera</taxon>
        <taxon>Rotifera</taxon>
        <taxon>Eurotatoria</taxon>
        <taxon>Monogononta</taxon>
        <taxon>Pseudotrocha</taxon>
        <taxon>Ploima</taxon>
        <taxon>Brachionidae</taxon>
        <taxon>Brachionus</taxon>
    </lineage>
</organism>
<sequence>MSVPPFPIAVSYNCLTFSSTIIFSFAKALNSSAVSNALKSNLFLSCWFKFPAAMILYNSSYCIVIT</sequence>
<dbReference type="Proteomes" id="UP000276133">
    <property type="component" value="Unassembled WGS sequence"/>
</dbReference>
<keyword evidence="2" id="KW-1185">Reference proteome</keyword>
<accession>A0A3M7S6D3</accession>
<gene>
    <name evidence="1" type="ORF">BpHYR1_034143</name>
</gene>
<evidence type="ECO:0000313" key="1">
    <source>
        <dbReference type="EMBL" id="RNA31331.1"/>
    </source>
</evidence>
<proteinExistence type="predicted"/>
<evidence type="ECO:0000313" key="2">
    <source>
        <dbReference type="Proteomes" id="UP000276133"/>
    </source>
</evidence>
<dbReference type="AlphaFoldDB" id="A0A3M7S6D3"/>